<evidence type="ECO:0000256" key="5">
    <source>
        <dbReference type="ARBA" id="ARBA00023172"/>
    </source>
</evidence>
<keyword evidence="6" id="KW-0814">Transposable element</keyword>
<organism evidence="7 8">
    <name type="scientific">Streptomyces sp. 900105245</name>
    <dbReference type="NCBI Taxonomy" id="3154379"/>
    <lineage>
        <taxon>Bacteria</taxon>
        <taxon>Bacillati</taxon>
        <taxon>Actinomycetota</taxon>
        <taxon>Actinomycetes</taxon>
        <taxon>Kitasatosporales</taxon>
        <taxon>Streptomycetaceae</taxon>
        <taxon>Streptomyces</taxon>
    </lineage>
</organism>
<reference evidence="7 8" key="1">
    <citation type="submission" date="2024-06" db="EMBL/GenBank/DDBJ databases">
        <title>The Natural Products Discovery Center: Release of the First 8490 Sequenced Strains for Exploring Actinobacteria Biosynthetic Diversity.</title>
        <authorList>
            <person name="Kalkreuter E."/>
            <person name="Kautsar S.A."/>
            <person name="Yang D."/>
            <person name="Bader C.D."/>
            <person name="Teijaro C.N."/>
            <person name="Fluegel L."/>
            <person name="Davis C.M."/>
            <person name="Simpson J.R."/>
            <person name="Lauterbach L."/>
            <person name="Steele A.D."/>
            <person name="Gui C."/>
            <person name="Meng S."/>
            <person name="Li G."/>
            <person name="Viehrig K."/>
            <person name="Ye F."/>
            <person name="Su P."/>
            <person name="Kiefer A.F."/>
            <person name="Nichols A."/>
            <person name="Cepeda A.J."/>
            <person name="Yan W."/>
            <person name="Fan B."/>
            <person name="Jiang Y."/>
            <person name="Adhikari A."/>
            <person name="Zheng C.-J."/>
            <person name="Schuster L."/>
            <person name="Cowan T.M."/>
            <person name="Smanski M.J."/>
            <person name="Chevrette M.G."/>
            <person name="De Carvalho L.P.S."/>
            <person name="Shen B."/>
        </authorList>
    </citation>
    <scope>NUCLEOTIDE SEQUENCE [LARGE SCALE GENOMIC DNA]</scope>
    <source>
        <strain evidence="7 8">NPDC001166</strain>
    </source>
</reference>
<evidence type="ECO:0000256" key="2">
    <source>
        <dbReference type="ARBA" id="ARBA00010961"/>
    </source>
</evidence>
<evidence type="ECO:0000256" key="6">
    <source>
        <dbReference type="RuleBase" id="RU365089"/>
    </source>
</evidence>
<protein>
    <recommendedName>
        <fullName evidence="6">Mutator family transposase</fullName>
    </recommendedName>
</protein>
<gene>
    <name evidence="7" type="ORF">ABT272_44035</name>
</gene>
<evidence type="ECO:0000313" key="7">
    <source>
        <dbReference type="EMBL" id="MER6434510.1"/>
    </source>
</evidence>
<evidence type="ECO:0000256" key="4">
    <source>
        <dbReference type="ARBA" id="ARBA00023125"/>
    </source>
</evidence>
<dbReference type="PANTHER" id="PTHR33217:SF8">
    <property type="entry name" value="MUTATOR FAMILY TRANSPOSASE"/>
    <property type="match status" value="1"/>
</dbReference>
<keyword evidence="5 6" id="KW-0233">DNA recombination</keyword>
<evidence type="ECO:0000313" key="8">
    <source>
        <dbReference type="Proteomes" id="UP001470023"/>
    </source>
</evidence>
<dbReference type="PANTHER" id="PTHR33217">
    <property type="entry name" value="TRANSPOSASE FOR INSERTION SEQUENCE ELEMENT IS1081"/>
    <property type="match status" value="1"/>
</dbReference>
<proteinExistence type="inferred from homology"/>
<accession>A0ABV1ULE5</accession>
<keyword evidence="8" id="KW-1185">Reference proteome</keyword>
<evidence type="ECO:0000256" key="1">
    <source>
        <dbReference type="ARBA" id="ARBA00002190"/>
    </source>
</evidence>
<dbReference type="Proteomes" id="UP001470023">
    <property type="component" value="Unassembled WGS sequence"/>
</dbReference>
<evidence type="ECO:0000256" key="3">
    <source>
        <dbReference type="ARBA" id="ARBA00022578"/>
    </source>
</evidence>
<comment type="caution">
    <text evidence="7">The sequence shown here is derived from an EMBL/GenBank/DDBJ whole genome shotgun (WGS) entry which is preliminary data.</text>
</comment>
<dbReference type="EMBL" id="JBEPAZ010000126">
    <property type="protein sequence ID" value="MER6434510.1"/>
    <property type="molecule type" value="Genomic_DNA"/>
</dbReference>
<keyword evidence="4 6" id="KW-0238">DNA-binding</keyword>
<dbReference type="InterPro" id="IPR001207">
    <property type="entry name" value="Transposase_mutator"/>
</dbReference>
<keyword evidence="3 6" id="KW-0815">Transposition</keyword>
<name>A0ABV1ULE5_9ACTN</name>
<dbReference type="RefSeq" id="WP_352066325.1">
    <property type="nucleotide sequence ID" value="NZ_JBEPAZ010000126.1"/>
</dbReference>
<comment type="similarity">
    <text evidence="2 6">Belongs to the transposase mutator family.</text>
</comment>
<comment type="function">
    <text evidence="1 6">Required for the transposition of the insertion element.</text>
</comment>
<dbReference type="Pfam" id="PF00872">
    <property type="entry name" value="Transposase_mut"/>
    <property type="match status" value="1"/>
</dbReference>
<sequence length="89" mass="9672">MAGPAPRVRLSGVFGDCFYVKIRNGRIANMPISLALAVMAVGHRDILGLWVGGEGGQGSKYWLRVLTERKNRGFEDVLMLVCDGLKGLP</sequence>